<dbReference type="EMBL" id="UASS01000038">
    <property type="protein sequence ID" value="SPX62464.1"/>
    <property type="molecule type" value="Genomic_DNA"/>
</dbReference>
<gene>
    <name evidence="2" type="ORF">Lfee_2842</name>
    <name evidence="3" type="ORF">NCTC12022_03225</name>
</gene>
<dbReference type="EMBL" id="LNYB01000085">
    <property type="protein sequence ID" value="KTC95178.1"/>
    <property type="molecule type" value="Genomic_DNA"/>
</dbReference>
<protein>
    <submittedName>
        <fullName evidence="2">Uncharacterized protein</fullName>
    </submittedName>
</protein>
<dbReference type="Proteomes" id="UP000251942">
    <property type="component" value="Unassembled WGS sequence"/>
</dbReference>
<dbReference type="OrthoDB" id="9910745at2"/>
<dbReference type="RefSeq" id="WP_058447656.1">
    <property type="nucleotide sequence ID" value="NZ_CAAAHT010000042.1"/>
</dbReference>
<organism evidence="2 4">
    <name type="scientific">Legionella feeleii</name>
    <dbReference type="NCBI Taxonomy" id="453"/>
    <lineage>
        <taxon>Bacteria</taxon>
        <taxon>Pseudomonadati</taxon>
        <taxon>Pseudomonadota</taxon>
        <taxon>Gammaproteobacteria</taxon>
        <taxon>Legionellales</taxon>
        <taxon>Legionellaceae</taxon>
        <taxon>Legionella</taxon>
    </lineage>
</organism>
<name>A0A0W0THZ7_9GAMM</name>
<evidence type="ECO:0000313" key="3">
    <source>
        <dbReference type="EMBL" id="SPX62464.1"/>
    </source>
</evidence>
<keyword evidence="4" id="KW-1185">Reference proteome</keyword>
<evidence type="ECO:0000256" key="1">
    <source>
        <dbReference type="SAM" id="MobiDB-lite"/>
    </source>
</evidence>
<evidence type="ECO:0000313" key="5">
    <source>
        <dbReference type="Proteomes" id="UP000251942"/>
    </source>
</evidence>
<accession>A0A0W0THZ7</accession>
<feature type="compositionally biased region" description="Polar residues" evidence="1">
    <location>
        <begin position="1"/>
        <end position="11"/>
    </location>
</feature>
<feature type="region of interest" description="Disordered" evidence="1">
    <location>
        <begin position="1"/>
        <end position="61"/>
    </location>
</feature>
<evidence type="ECO:0000313" key="2">
    <source>
        <dbReference type="EMBL" id="KTC95178.1"/>
    </source>
</evidence>
<evidence type="ECO:0000313" key="4">
    <source>
        <dbReference type="Proteomes" id="UP000054698"/>
    </source>
</evidence>
<reference evidence="3 5" key="2">
    <citation type="submission" date="2018-06" db="EMBL/GenBank/DDBJ databases">
        <authorList>
            <consortium name="Pathogen Informatics"/>
            <person name="Doyle S."/>
        </authorList>
    </citation>
    <scope>NUCLEOTIDE SEQUENCE [LARGE SCALE GENOMIC DNA]</scope>
    <source>
        <strain evidence="3 5">NCTC12022</strain>
    </source>
</reference>
<proteinExistence type="predicted"/>
<dbReference type="PATRIC" id="fig|453.4.peg.3107"/>
<reference evidence="2 4" key="1">
    <citation type="submission" date="2015-11" db="EMBL/GenBank/DDBJ databases">
        <title>Genomic analysis of 38 Legionella species identifies large and diverse effector repertoires.</title>
        <authorList>
            <person name="Burstein D."/>
            <person name="Amaro F."/>
            <person name="Zusman T."/>
            <person name="Lifshitz Z."/>
            <person name="Cohen O."/>
            <person name="Gilbert J.A."/>
            <person name="Pupko T."/>
            <person name="Shuman H.A."/>
            <person name="Segal G."/>
        </authorList>
    </citation>
    <scope>NUCLEOTIDE SEQUENCE [LARGE SCALE GENOMIC DNA]</scope>
    <source>
        <strain evidence="2 4">WO-44C</strain>
    </source>
</reference>
<dbReference type="AlphaFoldDB" id="A0A0W0THZ7"/>
<sequence length="61" mass="6692">MKQSSKESSQNKAKKSVKKEDLKNISGGRAGNLGTGESLQDQDLSDPRFHGLPKNPRNPRT</sequence>
<dbReference type="Proteomes" id="UP000054698">
    <property type="component" value="Unassembled WGS sequence"/>
</dbReference>